<dbReference type="PANTHER" id="PTHR11461">
    <property type="entry name" value="SERINE PROTEASE INHIBITOR, SERPIN"/>
    <property type="match status" value="1"/>
</dbReference>
<name>A0A7L1H2H3_9PICI</name>
<dbReference type="GO" id="GO:0005615">
    <property type="term" value="C:extracellular space"/>
    <property type="evidence" value="ECO:0007669"/>
    <property type="project" value="InterPro"/>
</dbReference>
<sequence>MKTGIYLLLLSEICVETIKASSKPKIPRKDKDNNFLQINKNVSISEEWHHHKNISKPFEDEGLEDFTLYNFTEKTANFGFNLYRKIAMTHDNNVIFSPLSVSALMTTYMLAAKGETHRQIVKSLNLHDLKDRVDHHHLPALFKQLKDNITMNEELLLVEVDFQNSAQAKSVINQNINKRTKGKIPELFEELDRHNKLLLVDYIVFKGKWVYPFNPKFTEMETFHINKYRSVQVPMMFKSDKVNSTFDENLRCTVIKLPYKGKAHMLVVIPEKEGDYISLEDHLTMELVESWLGNMKTRYLDISFPKFRLQQRYKMKKLLHALGMKNLFTHTADLSHLTDQGYVAVSQVVQKAVIEVDEEGTEATVASGSEITAFTVPPIIKVDRPFLFMIFEETFKTLLFIGRVVDPTEM</sequence>
<dbReference type="InterPro" id="IPR000215">
    <property type="entry name" value="Serpin_fam"/>
</dbReference>
<keyword evidence="8" id="KW-1185">Reference proteome</keyword>
<dbReference type="EMBL" id="VXBD01015473">
    <property type="protein sequence ID" value="NXN19736.1"/>
    <property type="molecule type" value="Genomic_DNA"/>
</dbReference>
<dbReference type="FunFam" id="2.30.39.10:FF:000003">
    <property type="entry name" value="alpha-1-antitrypsin isoform X1"/>
    <property type="match status" value="1"/>
</dbReference>
<evidence type="ECO:0000313" key="8">
    <source>
        <dbReference type="Proteomes" id="UP000557230"/>
    </source>
</evidence>
<feature type="domain" description="Serpin" evidence="6">
    <location>
        <begin position="80"/>
        <end position="407"/>
    </location>
</feature>
<evidence type="ECO:0000259" key="6">
    <source>
        <dbReference type="SMART" id="SM00093"/>
    </source>
</evidence>
<gene>
    <name evidence="7" type="primary">Serpina10</name>
    <name evidence="7" type="ORF">INDMAC_R08823</name>
</gene>
<protein>
    <submittedName>
        <fullName evidence="7">ZPI inhibitor</fullName>
    </submittedName>
</protein>
<dbReference type="PROSITE" id="PS00284">
    <property type="entry name" value="SERPIN"/>
    <property type="match status" value="1"/>
</dbReference>
<comment type="similarity">
    <text evidence="1 4">Belongs to the serpin family.</text>
</comment>
<keyword evidence="2 5" id="KW-0732">Signal</keyword>
<comment type="caution">
    <text evidence="7">The sequence shown here is derived from an EMBL/GenBank/DDBJ whole genome shotgun (WGS) entry which is preliminary data.</text>
</comment>
<dbReference type="Gene3D" id="3.30.497.10">
    <property type="entry name" value="Antithrombin, subunit I, domain 2"/>
    <property type="match status" value="2"/>
</dbReference>
<feature type="non-terminal residue" evidence="7">
    <location>
        <position position="410"/>
    </location>
</feature>
<dbReference type="Gene3D" id="2.30.39.10">
    <property type="entry name" value="Alpha-1-antitrypsin, domain 1"/>
    <property type="match status" value="1"/>
</dbReference>
<dbReference type="InterPro" id="IPR036186">
    <property type="entry name" value="Serpin_sf"/>
</dbReference>
<evidence type="ECO:0000313" key="7">
    <source>
        <dbReference type="EMBL" id="NXN19736.1"/>
    </source>
</evidence>
<dbReference type="InterPro" id="IPR023795">
    <property type="entry name" value="Serpin_CS"/>
</dbReference>
<reference evidence="7 8" key="1">
    <citation type="submission" date="2019-09" db="EMBL/GenBank/DDBJ databases">
        <title>Bird 10,000 Genomes (B10K) Project - Family phase.</title>
        <authorList>
            <person name="Zhang G."/>
        </authorList>
    </citation>
    <scope>NUCLEOTIDE SEQUENCE [LARGE SCALE GENOMIC DNA]</scope>
    <source>
        <strain evidence="7">B10K-DU-001-78</strain>
        <tissue evidence="7">Muscle</tissue>
    </source>
</reference>
<dbReference type="SMART" id="SM00093">
    <property type="entry name" value="SERPIN"/>
    <property type="match status" value="1"/>
</dbReference>
<dbReference type="InterPro" id="IPR042178">
    <property type="entry name" value="Serpin_sf_1"/>
</dbReference>
<dbReference type="InterPro" id="IPR023796">
    <property type="entry name" value="Serpin_dom"/>
</dbReference>
<evidence type="ECO:0000256" key="3">
    <source>
        <dbReference type="ARBA" id="ARBA00023180"/>
    </source>
</evidence>
<feature type="chain" id="PRO_5029696486" evidence="5">
    <location>
        <begin position="21"/>
        <end position="410"/>
    </location>
</feature>
<dbReference type="GO" id="GO:0004867">
    <property type="term" value="F:serine-type endopeptidase inhibitor activity"/>
    <property type="evidence" value="ECO:0007669"/>
    <property type="project" value="InterPro"/>
</dbReference>
<evidence type="ECO:0000256" key="4">
    <source>
        <dbReference type="RuleBase" id="RU000411"/>
    </source>
</evidence>
<feature type="signal peptide" evidence="5">
    <location>
        <begin position="1"/>
        <end position="20"/>
    </location>
</feature>
<dbReference type="AlphaFoldDB" id="A0A7L1H2H3"/>
<keyword evidence="3" id="KW-0325">Glycoprotein</keyword>
<dbReference type="Pfam" id="PF00079">
    <property type="entry name" value="Serpin"/>
    <property type="match status" value="2"/>
</dbReference>
<evidence type="ECO:0000256" key="5">
    <source>
        <dbReference type="SAM" id="SignalP"/>
    </source>
</evidence>
<evidence type="ECO:0000256" key="1">
    <source>
        <dbReference type="ARBA" id="ARBA00009500"/>
    </source>
</evidence>
<proteinExistence type="inferred from homology"/>
<feature type="non-terminal residue" evidence="7">
    <location>
        <position position="1"/>
    </location>
</feature>
<dbReference type="InterPro" id="IPR042185">
    <property type="entry name" value="Serpin_sf_2"/>
</dbReference>
<dbReference type="Proteomes" id="UP000557230">
    <property type="component" value="Unassembled WGS sequence"/>
</dbReference>
<dbReference type="PANTHER" id="PTHR11461:SF191">
    <property type="entry name" value="PROTEIN Z-DEPENDENT PROTEASE INHIBITOR"/>
    <property type="match status" value="1"/>
</dbReference>
<dbReference type="SUPFAM" id="SSF56574">
    <property type="entry name" value="Serpins"/>
    <property type="match status" value="1"/>
</dbReference>
<evidence type="ECO:0000256" key="2">
    <source>
        <dbReference type="ARBA" id="ARBA00022729"/>
    </source>
</evidence>
<dbReference type="OrthoDB" id="10063692at2759"/>
<accession>A0A7L1H2H3</accession>
<organism evidence="7 8">
    <name type="scientific">Indicator maculatus</name>
    <name type="common">spotted honeyguide</name>
    <dbReference type="NCBI Taxonomy" id="545262"/>
    <lineage>
        <taxon>Eukaryota</taxon>
        <taxon>Metazoa</taxon>
        <taxon>Chordata</taxon>
        <taxon>Craniata</taxon>
        <taxon>Vertebrata</taxon>
        <taxon>Euteleostomi</taxon>
        <taxon>Archelosauria</taxon>
        <taxon>Archosauria</taxon>
        <taxon>Dinosauria</taxon>
        <taxon>Saurischia</taxon>
        <taxon>Theropoda</taxon>
        <taxon>Coelurosauria</taxon>
        <taxon>Aves</taxon>
        <taxon>Neognathae</taxon>
        <taxon>Neoaves</taxon>
        <taxon>Telluraves</taxon>
        <taxon>Coraciimorphae</taxon>
        <taxon>Piciformes</taxon>
        <taxon>Indicatoridae</taxon>
        <taxon>Indicator</taxon>
    </lineage>
</organism>